<proteinExistence type="inferred from homology"/>
<keyword evidence="5" id="KW-0032">Aminotransferase</keyword>
<evidence type="ECO:0000256" key="4">
    <source>
        <dbReference type="ARBA" id="ARBA00023304"/>
    </source>
</evidence>
<evidence type="ECO:0000313" key="5">
    <source>
        <dbReference type="EMBL" id="CAI8020475.1"/>
    </source>
</evidence>
<dbReference type="PANTHER" id="PTHR42743">
    <property type="entry name" value="AMINO-ACID AMINOTRANSFERASE"/>
    <property type="match status" value="1"/>
</dbReference>
<dbReference type="FunFam" id="3.20.10.10:FF:000002">
    <property type="entry name" value="D-alanine aminotransferase"/>
    <property type="match status" value="1"/>
</dbReference>
<keyword evidence="4" id="KW-0100">Branched-chain amino acid biosynthesis</keyword>
<dbReference type="Gene3D" id="3.20.10.10">
    <property type="entry name" value="D-amino Acid Aminotransferase, subunit A, domain 2"/>
    <property type="match status" value="1"/>
</dbReference>
<dbReference type="InterPro" id="IPR043131">
    <property type="entry name" value="BCAT-like_N"/>
</dbReference>
<comment type="similarity">
    <text evidence="2">Belongs to the class-IV pyridoxal-phosphate-dependent aminotransferase family.</text>
</comment>
<dbReference type="GO" id="GO:0008483">
    <property type="term" value="F:transaminase activity"/>
    <property type="evidence" value="ECO:0007669"/>
    <property type="project" value="UniProtKB-KW"/>
</dbReference>
<evidence type="ECO:0000256" key="3">
    <source>
        <dbReference type="ARBA" id="ARBA00022898"/>
    </source>
</evidence>
<dbReference type="EMBL" id="CASHTH010001830">
    <property type="protein sequence ID" value="CAI8020475.1"/>
    <property type="molecule type" value="Genomic_DNA"/>
</dbReference>
<dbReference type="InterPro" id="IPR036038">
    <property type="entry name" value="Aminotransferase-like"/>
</dbReference>
<dbReference type="InterPro" id="IPR050571">
    <property type="entry name" value="Class-IV_PLP-Dep_Aminotrnsfr"/>
</dbReference>
<name>A0AA35RZ78_GEOBA</name>
<keyword evidence="3" id="KW-0663">Pyridoxal phosphate</keyword>
<accession>A0AA35RZ78</accession>
<keyword evidence="6" id="KW-1185">Reference proteome</keyword>
<evidence type="ECO:0000256" key="1">
    <source>
        <dbReference type="ARBA" id="ARBA00001933"/>
    </source>
</evidence>
<comment type="cofactor">
    <cofactor evidence="1">
        <name>pyridoxal 5'-phosphate</name>
        <dbReference type="ChEBI" id="CHEBI:597326"/>
    </cofactor>
</comment>
<keyword evidence="5" id="KW-0808">Transferase</keyword>
<dbReference type="GO" id="GO:0008652">
    <property type="term" value="P:amino acid biosynthetic process"/>
    <property type="evidence" value="ECO:0007669"/>
    <property type="project" value="UniProtKB-ARBA"/>
</dbReference>
<comment type="caution">
    <text evidence="5">The sequence shown here is derived from an EMBL/GenBank/DDBJ whole genome shotgun (WGS) entry which is preliminary data.</text>
</comment>
<dbReference type="InterPro" id="IPR001544">
    <property type="entry name" value="Aminotrans_IV"/>
</dbReference>
<protein>
    <submittedName>
        <fullName evidence="5">Branched-chain-amino-acid aminotransferase</fullName>
    </submittedName>
</protein>
<dbReference type="GO" id="GO:0009082">
    <property type="term" value="P:branched-chain amino acid biosynthetic process"/>
    <property type="evidence" value="ECO:0007669"/>
    <property type="project" value="UniProtKB-KW"/>
</dbReference>
<dbReference type="AlphaFoldDB" id="A0AA35RZ78"/>
<sequence>MPDNLPSQENIAFFNGQLLPERDVGISIRDRGFIYGDAVFDATRTFNGQTFKLREHVERLYNSLRYLRIDPGIDPAKMERWSLEVVNHNYPLLPPGQDMWVMQRISRGVESSEPGAESRPTVLIESHAIPFARRASLYRDGIRVVTPSVPRIPPRFVSPRAKTHNYLNLIMGELEVHETDPDAWAVLLDESGNLTEGKGSNIFLVKDGTVATPQGRFVLEGITRSAVLDLASGLSLPVAEEDLDLFDAYTADEAFLTSTSLCICPISSINGARIGDGKVPGPVTNQLMAAFSDMAGMDYVNQYLSHLPS</sequence>
<evidence type="ECO:0000256" key="2">
    <source>
        <dbReference type="ARBA" id="ARBA00009320"/>
    </source>
</evidence>
<dbReference type="InterPro" id="IPR043132">
    <property type="entry name" value="BCAT-like_C"/>
</dbReference>
<dbReference type="SUPFAM" id="SSF56752">
    <property type="entry name" value="D-aminoacid aminotransferase-like PLP-dependent enzymes"/>
    <property type="match status" value="1"/>
</dbReference>
<dbReference type="Pfam" id="PF01063">
    <property type="entry name" value="Aminotran_4"/>
    <property type="match status" value="1"/>
</dbReference>
<gene>
    <name evidence="5" type="ORF">GBAR_LOCUS12251</name>
</gene>
<dbReference type="Gene3D" id="3.30.470.10">
    <property type="match status" value="1"/>
</dbReference>
<organism evidence="5 6">
    <name type="scientific">Geodia barretti</name>
    <name type="common">Barrett's horny sponge</name>
    <dbReference type="NCBI Taxonomy" id="519541"/>
    <lineage>
        <taxon>Eukaryota</taxon>
        <taxon>Metazoa</taxon>
        <taxon>Porifera</taxon>
        <taxon>Demospongiae</taxon>
        <taxon>Heteroscleromorpha</taxon>
        <taxon>Tetractinellida</taxon>
        <taxon>Astrophorina</taxon>
        <taxon>Geodiidae</taxon>
        <taxon>Geodia</taxon>
    </lineage>
</organism>
<reference evidence="5" key="1">
    <citation type="submission" date="2023-03" db="EMBL/GenBank/DDBJ databases">
        <authorList>
            <person name="Steffen K."/>
            <person name="Cardenas P."/>
        </authorList>
    </citation>
    <scope>NUCLEOTIDE SEQUENCE</scope>
</reference>
<dbReference type="PANTHER" id="PTHR42743:SF11">
    <property type="entry name" value="AMINODEOXYCHORISMATE LYASE"/>
    <property type="match status" value="1"/>
</dbReference>
<evidence type="ECO:0000313" key="6">
    <source>
        <dbReference type="Proteomes" id="UP001174909"/>
    </source>
</evidence>
<keyword evidence="4" id="KW-0028">Amino-acid biosynthesis</keyword>
<dbReference type="Proteomes" id="UP001174909">
    <property type="component" value="Unassembled WGS sequence"/>
</dbReference>